<dbReference type="OrthoDB" id="9787096at2"/>
<dbReference type="InterPro" id="IPR025862">
    <property type="entry name" value="SelA_trans_N_dom"/>
</dbReference>
<dbReference type="InterPro" id="IPR004534">
    <property type="entry name" value="SelA_trans"/>
</dbReference>
<dbReference type="UniPathway" id="UPA00906">
    <property type="reaction ID" value="UER00896"/>
</dbReference>
<evidence type="ECO:0000259" key="10">
    <source>
        <dbReference type="Pfam" id="PF12390"/>
    </source>
</evidence>
<dbReference type="HAMAP" id="MF_00423">
    <property type="entry name" value="SelA"/>
    <property type="match status" value="1"/>
</dbReference>
<dbReference type="Proteomes" id="UP000054976">
    <property type="component" value="Unassembled WGS sequence"/>
</dbReference>
<comment type="pathway">
    <text evidence="8">Aminoacyl-tRNA biosynthesis; selenocysteinyl-tRNA(Sec) biosynthesis; selenocysteinyl-tRNA(Sec) from L-seryl-tRNA(Sec) (bacterial route): step 1/1.</text>
</comment>
<comment type="subcellular location">
    <subcellularLocation>
        <location evidence="8">Cytoplasm</location>
    </subcellularLocation>
</comment>
<comment type="catalytic activity">
    <reaction evidence="8">
        <text>L-seryl-tRNA(Sec) + selenophosphate + H(+) = L-selenocysteinyl-tRNA(Sec) + phosphate</text>
        <dbReference type="Rhea" id="RHEA:22728"/>
        <dbReference type="Rhea" id="RHEA-COMP:9742"/>
        <dbReference type="Rhea" id="RHEA-COMP:9743"/>
        <dbReference type="ChEBI" id="CHEBI:15378"/>
        <dbReference type="ChEBI" id="CHEBI:16144"/>
        <dbReference type="ChEBI" id="CHEBI:43474"/>
        <dbReference type="ChEBI" id="CHEBI:78533"/>
        <dbReference type="ChEBI" id="CHEBI:78573"/>
        <dbReference type="EC" id="2.9.1.1"/>
    </reaction>
</comment>
<dbReference type="Pfam" id="PF12390">
    <property type="entry name" value="Se-cys_synth_N"/>
    <property type="match status" value="1"/>
</dbReference>
<accession>A0A0U9HRG1</accession>
<organism evidence="11 12">
    <name type="scientific">Thermodesulfovibrio aggregans</name>
    <dbReference type="NCBI Taxonomy" id="86166"/>
    <lineage>
        <taxon>Bacteria</taxon>
        <taxon>Pseudomonadati</taxon>
        <taxon>Nitrospirota</taxon>
        <taxon>Thermodesulfovibrionia</taxon>
        <taxon>Thermodesulfovibrionales</taxon>
        <taxon>Thermodesulfovibrionaceae</taxon>
        <taxon>Thermodesulfovibrio</taxon>
    </lineage>
</organism>
<comment type="cofactor">
    <cofactor evidence="1 8 9">
        <name>pyridoxal 5'-phosphate</name>
        <dbReference type="ChEBI" id="CHEBI:597326"/>
    </cofactor>
</comment>
<proteinExistence type="inferred from homology"/>
<dbReference type="EMBL" id="BCNO01000003">
    <property type="protein sequence ID" value="GAQ95628.1"/>
    <property type="molecule type" value="Genomic_DNA"/>
</dbReference>
<keyword evidence="3 8" id="KW-0808">Transferase</keyword>
<feature type="modified residue" description="N6-(pyridoxal phosphate)lysine" evidence="8 9">
    <location>
        <position position="293"/>
    </location>
</feature>
<sequence length="462" mass="51925">MDLEKVNLLRNIPSVDRILKNEKIKALITEYSYSQVRESVRKVLDRLRLKLLNEKFSVIDEESIVEEIKRQISKRYSLKPVINATGVVIHTNLGRAILPEEAIRHMVEIAQSYSNLEYDLEKGKRGKRYTHIVEAVKRIVNVESAIVVNNNAAAVFLTLNTLAHGKEVIVSRGELVEIGGSFRIPDVMAQSGAILKEVGTTNKTRLSDYENAITENTALLMKVHRSNFKIIGFTEEVSIRRLCELGKNKGIPVMVDLGSGCFIDLKKYGFYEEPSVQEVINEGPDIVTFSGDKLLGGTQAGFIIGKSMFVEKISKNPLMRALRVDKLTLSALEATLMLYLDEKEAIEKIPTLRMILEPPEKIRKRAVRIMKMLKNKGIEANLKEDLSMPGGGSLPEAGVKTYVVAIKTAQPEELAKRLRYTQPPVIGRIKDDSFVLDARTIQEREIPLLGKALEQVFFSSEY</sequence>
<comment type="function">
    <text evidence="8">Converts seryl-tRNA(Sec) to selenocysteinyl-tRNA(Sec) required for selenoprotein biosynthesis.</text>
</comment>
<keyword evidence="2 8" id="KW-0963">Cytoplasm</keyword>
<comment type="similarity">
    <text evidence="7 8">Belongs to the SelA family.</text>
</comment>
<evidence type="ECO:0000256" key="6">
    <source>
        <dbReference type="ARBA" id="ARBA00023266"/>
    </source>
</evidence>
<dbReference type="Gene3D" id="3.40.640.10">
    <property type="entry name" value="Type I PLP-dependent aspartate aminotransferase-like (Major domain)"/>
    <property type="match status" value="1"/>
</dbReference>
<dbReference type="PANTHER" id="PTHR32328">
    <property type="entry name" value="L-SERYL-TRNA(SEC) SELENIUM TRANSFERASE"/>
    <property type="match status" value="1"/>
</dbReference>
<evidence type="ECO:0000313" key="11">
    <source>
        <dbReference type="EMBL" id="GAQ95628.1"/>
    </source>
</evidence>
<gene>
    <name evidence="8" type="primary">selA</name>
    <name evidence="11" type="ORF">TAGGR_3101</name>
</gene>
<dbReference type="GO" id="GO:0004125">
    <property type="term" value="F:L-seryl-tRNA(Sec) selenium transferase activity"/>
    <property type="evidence" value="ECO:0007669"/>
    <property type="project" value="UniProtKB-UniRule"/>
</dbReference>
<reference evidence="12" key="1">
    <citation type="submission" date="2016-01" db="EMBL/GenBank/DDBJ databases">
        <title>Draft genome sequence of Thermodesulfovibrio aggregans strain TGE-P1.</title>
        <authorList>
            <person name="Sekiguchi Y."/>
            <person name="Ohashi A."/>
            <person name="Matsuura N."/>
            <person name="Tourlousse M.D."/>
        </authorList>
    </citation>
    <scope>NUCLEOTIDE SEQUENCE [LARGE SCALE GENOMIC DNA]</scope>
    <source>
        <strain evidence="12">TGE-P1</strain>
    </source>
</reference>
<dbReference type="SUPFAM" id="SSF53383">
    <property type="entry name" value="PLP-dependent transferases"/>
    <property type="match status" value="1"/>
</dbReference>
<comment type="caution">
    <text evidence="11">The sequence shown here is derived from an EMBL/GenBank/DDBJ whole genome shotgun (WGS) entry which is preliminary data.</text>
</comment>
<dbReference type="EC" id="2.9.1.1" evidence="8"/>
<evidence type="ECO:0000256" key="7">
    <source>
        <dbReference type="ARBA" id="ARBA00044507"/>
    </source>
</evidence>
<evidence type="ECO:0000256" key="2">
    <source>
        <dbReference type="ARBA" id="ARBA00022490"/>
    </source>
</evidence>
<keyword evidence="4 8" id="KW-0663">Pyridoxal phosphate</keyword>
<evidence type="ECO:0000313" key="12">
    <source>
        <dbReference type="Proteomes" id="UP000054976"/>
    </source>
</evidence>
<keyword evidence="5 8" id="KW-0648">Protein biosynthesis</keyword>
<keyword evidence="12" id="KW-1185">Reference proteome</keyword>
<evidence type="ECO:0000256" key="9">
    <source>
        <dbReference type="PIRSR" id="PIRSR618319-50"/>
    </source>
</evidence>
<evidence type="ECO:0000256" key="4">
    <source>
        <dbReference type="ARBA" id="ARBA00022898"/>
    </source>
</evidence>
<feature type="domain" description="L-seryl-tRNA selenium transferase N-terminal" evidence="10">
    <location>
        <begin position="9"/>
        <end position="48"/>
    </location>
</feature>
<evidence type="ECO:0000256" key="3">
    <source>
        <dbReference type="ARBA" id="ARBA00022679"/>
    </source>
</evidence>
<dbReference type="Gene3D" id="3.90.1150.180">
    <property type="match status" value="1"/>
</dbReference>
<dbReference type="InterPro" id="IPR015424">
    <property type="entry name" value="PyrdxlP-dep_Trfase"/>
</dbReference>
<dbReference type="AlphaFoldDB" id="A0A0U9HRG1"/>
<dbReference type="PANTHER" id="PTHR32328:SF0">
    <property type="entry name" value="L-SERYL-TRNA(SEC) SELENIUM TRANSFERASE"/>
    <property type="match status" value="1"/>
</dbReference>
<dbReference type="GO" id="GO:0001514">
    <property type="term" value="P:selenocysteine incorporation"/>
    <property type="evidence" value="ECO:0007669"/>
    <property type="project" value="UniProtKB-UniRule"/>
</dbReference>
<evidence type="ECO:0000256" key="8">
    <source>
        <dbReference type="HAMAP-Rule" id="MF_00423"/>
    </source>
</evidence>
<dbReference type="NCBIfam" id="TIGR00474">
    <property type="entry name" value="selA"/>
    <property type="match status" value="1"/>
</dbReference>
<dbReference type="InterPro" id="IPR015421">
    <property type="entry name" value="PyrdxlP-dep_Trfase_major"/>
</dbReference>
<dbReference type="Pfam" id="PF03841">
    <property type="entry name" value="SelA"/>
    <property type="match status" value="1"/>
</dbReference>
<name>A0A0U9HRG1_9BACT</name>
<dbReference type="GO" id="GO:0005737">
    <property type="term" value="C:cytoplasm"/>
    <property type="evidence" value="ECO:0007669"/>
    <property type="project" value="UniProtKB-SubCell"/>
</dbReference>
<dbReference type="InterPro" id="IPR018319">
    <property type="entry name" value="SelA-like"/>
</dbReference>
<protein>
    <recommendedName>
        <fullName evidence="8">L-seryl-tRNA(Sec) selenium transferase</fullName>
        <ecNumber evidence="8">2.9.1.1</ecNumber>
    </recommendedName>
    <alternativeName>
        <fullName evidence="8">Selenocysteine synthase</fullName>
        <shortName evidence="8">Sec synthase</shortName>
    </alternativeName>
    <alternativeName>
        <fullName evidence="8">Selenocysteinyl-tRNA(Sec) synthase</fullName>
    </alternativeName>
</protein>
<dbReference type="GO" id="GO:0001717">
    <property type="term" value="P:conversion of seryl-tRNAsec to selenocys-tRNAsec"/>
    <property type="evidence" value="ECO:0007669"/>
    <property type="project" value="UniProtKB-UniRule"/>
</dbReference>
<evidence type="ECO:0000256" key="5">
    <source>
        <dbReference type="ARBA" id="ARBA00022917"/>
    </source>
</evidence>
<dbReference type="STRING" id="86166.TAGGR_3101"/>
<keyword evidence="6 8" id="KW-0711">Selenium</keyword>
<evidence type="ECO:0000256" key="1">
    <source>
        <dbReference type="ARBA" id="ARBA00001933"/>
    </source>
</evidence>